<protein>
    <submittedName>
        <fullName evidence="1">Uncharacterized protein</fullName>
    </submittedName>
</protein>
<reference evidence="1" key="1">
    <citation type="journal article" date="2021" name="Proc. Natl. Acad. Sci. U.S.A.">
        <title>A Catalog of Tens of Thousands of Viruses from Human Metagenomes Reveals Hidden Associations with Chronic Diseases.</title>
        <authorList>
            <person name="Tisza M.J."/>
            <person name="Buck C.B."/>
        </authorList>
    </citation>
    <scope>NUCLEOTIDE SEQUENCE</scope>
    <source>
        <strain evidence="1">CtRiO19</strain>
    </source>
</reference>
<accession>A0A8S5LX41</accession>
<dbReference type="EMBL" id="BK014760">
    <property type="protein sequence ID" value="DAD74464.1"/>
    <property type="molecule type" value="Genomic_DNA"/>
</dbReference>
<organism evidence="1">
    <name type="scientific">Siphoviridae sp. ctRiO19</name>
    <dbReference type="NCBI Taxonomy" id="2826337"/>
    <lineage>
        <taxon>Viruses</taxon>
        <taxon>Duplodnaviria</taxon>
        <taxon>Heunggongvirae</taxon>
        <taxon>Uroviricota</taxon>
        <taxon>Caudoviricetes</taxon>
    </lineage>
</organism>
<name>A0A8S5LX41_9CAUD</name>
<sequence length="64" mass="7432">MPKGDRGGKRENSDEKLLNYYKSLNKLHKESLKRVSPEADVTREAIQNAINYTQERIDKLSNKI</sequence>
<evidence type="ECO:0000313" key="1">
    <source>
        <dbReference type="EMBL" id="DAD74464.1"/>
    </source>
</evidence>
<proteinExistence type="predicted"/>